<feature type="non-terminal residue" evidence="3">
    <location>
        <position position="1"/>
    </location>
</feature>
<dbReference type="Pfam" id="PF22255">
    <property type="entry name" value="Gp44-like_2nd"/>
    <property type="match status" value="1"/>
</dbReference>
<dbReference type="Gene3D" id="3.55.50.10">
    <property type="entry name" value="Baseplate protein-like domains"/>
    <property type="match status" value="1"/>
</dbReference>
<dbReference type="Pfam" id="PF21683">
    <property type="entry name" value="GpP-like_1st"/>
    <property type="match status" value="1"/>
</dbReference>
<dbReference type="InterPro" id="IPR053981">
    <property type="entry name" value="Gp44/GpP-like_2nd"/>
</dbReference>
<dbReference type="AlphaFoldDB" id="X0UL65"/>
<dbReference type="Gene3D" id="3.30.1920.10">
    <property type="entry name" value="Baseplate protein-like domains - 2 layer sandwich fold"/>
    <property type="match status" value="1"/>
</dbReference>
<evidence type="ECO:0000259" key="2">
    <source>
        <dbReference type="Pfam" id="PF22255"/>
    </source>
</evidence>
<sequence>WTEVSVTKSLESLCGRVRATFTDRWPDEVWGIVPGDEIKVLVGGKRLMTGYVDRVASDVAGDSHEIAISGRDKTADLVDSSSSVKPGSWKNRKLDAVAKILAEPFGIKVRVLTDVGEAFDTFSITAGETIYEALEEKARQRAVLMNTDNDGNLVFIEVGTPVLTRGVEYGKNVLSASTVYDHSNRFAFYTVKGQRSTGGDRWTGGTATQIFGEALDPLITRPRELIIKAEGQATYSSSQKRAQWEAVNRAGKSEIVDVIVQGWRDPN</sequence>
<organism evidence="3">
    <name type="scientific">marine sediment metagenome</name>
    <dbReference type="NCBI Taxonomy" id="412755"/>
    <lineage>
        <taxon>unclassified sequences</taxon>
        <taxon>metagenomes</taxon>
        <taxon>ecological metagenomes</taxon>
    </lineage>
</organism>
<accession>X0UL65</accession>
<feature type="non-terminal residue" evidence="3">
    <location>
        <position position="267"/>
    </location>
</feature>
<dbReference type="InterPro" id="IPR049354">
    <property type="entry name" value="GpP-like_N"/>
</dbReference>
<dbReference type="InterPro" id="IPR023399">
    <property type="entry name" value="Baseplate-like_2-layer_sand"/>
</dbReference>
<evidence type="ECO:0000259" key="1">
    <source>
        <dbReference type="Pfam" id="PF21683"/>
    </source>
</evidence>
<dbReference type="EMBL" id="BARS01025649">
    <property type="protein sequence ID" value="GAG06539.1"/>
    <property type="molecule type" value="Genomic_DNA"/>
</dbReference>
<protein>
    <submittedName>
        <fullName evidence="3">Uncharacterized protein</fullName>
    </submittedName>
</protein>
<dbReference type="SUPFAM" id="SSF69279">
    <property type="entry name" value="Phage tail proteins"/>
    <property type="match status" value="2"/>
</dbReference>
<dbReference type="Gene3D" id="2.30.300.10">
    <property type="entry name" value="Baseplate protein-like domain - beta roll fold"/>
    <property type="match status" value="1"/>
</dbReference>
<gene>
    <name evidence="3" type="ORF">S01H1_40500</name>
</gene>
<reference evidence="3" key="1">
    <citation type="journal article" date="2014" name="Front. Microbiol.">
        <title>High frequency of phylogenetically diverse reductive dehalogenase-homologous genes in deep subseafloor sedimentary metagenomes.</title>
        <authorList>
            <person name="Kawai M."/>
            <person name="Futagami T."/>
            <person name="Toyoda A."/>
            <person name="Takaki Y."/>
            <person name="Nishi S."/>
            <person name="Hori S."/>
            <person name="Arai W."/>
            <person name="Tsubouchi T."/>
            <person name="Morono Y."/>
            <person name="Uchiyama I."/>
            <person name="Ito T."/>
            <person name="Fujiyama A."/>
            <person name="Inagaki F."/>
            <person name="Takami H."/>
        </authorList>
    </citation>
    <scope>NUCLEOTIDE SEQUENCE</scope>
    <source>
        <strain evidence="3">Expedition CK06-06</strain>
    </source>
</reference>
<comment type="caution">
    <text evidence="3">The sequence shown here is derived from an EMBL/GenBank/DDBJ whole genome shotgun (WGS) entry which is preliminary data.</text>
</comment>
<feature type="domain" description="Baseplate hub protein gp44-like N-terminal" evidence="1">
    <location>
        <begin position="1"/>
        <end position="72"/>
    </location>
</feature>
<evidence type="ECO:0000313" key="3">
    <source>
        <dbReference type="EMBL" id="GAG06539.1"/>
    </source>
</evidence>
<feature type="domain" description="Baseplate hub protein gp44/GpP-like second" evidence="2">
    <location>
        <begin position="74"/>
        <end position="155"/>
    </location>
</feature>
<proteinExistence type="predicted"/>
<name>X0UL65_9ZZZZ</name>